<feature type="region of interest" description="Disordered" evidence="11">
    <location>
        <begin position="413"/>
        <end position="442"/>
    </location>
</feature>
<dbReference type="Proteomes" id="UP000751190">
    <property type="component" value="Unassembled WGS sequence"/>
</dbReference>
<evidence type="ECO:0000256" key="4">
    <source>
        <dbReference type="ARBA" id="ARBA00022741"/>
    </source>
</evidence>
<name>A0A8J6C9U5_DIALT</name>
<feature type="domain" description="Helicase C-terminal" evidence="13">
    <location>
        <begin position="649"/>
        <end position="822"/>
    </location>
</feature>
<dbReference type="FunFam" id="1.20.120.1080:FF:000001">
    <property type="entry name" value="Pre-mRNA-splicing factor ATP-dependent RNA helicase"/>
    <property type="match status" value="1"/>
</dbReference>
<protein>
    <recommendedName>
        <fullName evidence="2">RNA helicase</fullName>
        <ecNumber evidence="2">3.6.4.13</ecNumber>
    </recommendedName>
</protein>
<feature type="compositionally biased region" description="Low complexity" evidence="11">
    <location>
        <begin position="181"/>
        <end position="196"/>
    </location>
</feature>
<comment type="caution">
    <text evidence="14">The sequence shown here is derived from an EMBL/GenBank/DDBJ whole genome shotgun (WGS) entry which is preliminary data.</text>
</comment>
<dbReference type="PANTHER" id="PTHR18934">
    <property type="entry name" value="ATP-DEPENDENT RNA HELICASE"/>
    <property type="match status" value="1"/>
</dbReference>
<dbReference type="Pfam" id="PF00271">
    <property type="entry name" value="Helicase_C"/>
    <property type="match status" value="1"/>
</dbReference>
<dbReference type="Gene3D" id="1.20.120.1080">
    <property type="match status" value="1"/>
</dbReference>
<dbReference type="InterPro" id="IPR002464">
    <property type="entry name" value="DNA/RNA_helicase_DEAH_CS"/>
</dbReference>
<proteinExistence type="predicted"/>
<evidence type="ECO:0000313" key="14">
    <source>
        <dbReference type="EMBL" id="KAG8466897.1"/>
    </source>
</evidence>
<dbReference type="PROSITE" id="PS51192">
    <property type="entry name" value="HELICASE_ATP_BIND_1"/>
    <property type="match status" value="1"/>
</dbReference>
<organism evidence="14 15">
    <name type="scientific">Diacronema lutheri</name>
    <name type="common">Unicellular marine alga</name>
    <name type="synonym">Monochrysis lutheri</name>
    <dbReference type="NCBI Taxonomy" id="2081491"/>
    <lineage>
        <taxon>Eukaryota</taxon>
        <taxon>Haptista</taxon>
        <taxon>Haptophyta</taxon>
        <taxon>Pavlovophyceae</taxon>
        <taxon>Pavlovales</taxon>
        <taxon>Pavlovaceae</taxon>
        <taxon>Diacronema</taxon>
    </lineage>
</organism>
<dbReference type="PROSITE" id="PS00690">
    <property type="entry name" value="DEAH_ATP_HELICASE"/>
    <property type="match status" value="1"/>
</dbReference>
<feature type="compositionally biased region" description="Pro residues" evidence="11">
    <location>
        <begin position="137"/>
        <end position="146"/>
    </location>
</feature>
<dbReference type="GO" id="GO:0003723">
    <property type="term" value="F:RNA binding"/>
    <property type="evidence" value="ECO:0007669"/>
    <property type="project" value="TreeGrafter"/>
</dbReference>
<keyword evidence="3" id="KW-0507">mRNA processing</keyword>
<feature type="domain" description="Helicase ATP-binding" evidence="12">
    <location>
        <begin position="460"/>
        <end position="624"/>
    </location>
</feature>
<dbReference type="OrthoDB" id="10253254at2759"/>
<sequence>MEASSMADPTQREVSRWVADQLHELVGLSDRVLVDFVVELARKERSPAALAKQLLTFDLPDSAATRRFAAELVARAAPGGGGGGGGGAGGAAAARAAEALRRKETRALLRSNDAYAMLDDDDGDGEAGDAGVAPLEIAPPRPPPAAPSARKRARAAAVEPAADGRASPPPERSVTGTQPESATAAAGVPTSAPAADAPDDAAERDAFAERVRLRDAERTRRLVGGGSGSAAEAARRKLEAELAAADAETRDGALGELRKASRRKYLEGRERLKLDEARDELEDEAFLFEGQKLSKRERAELELKRELYELAQQRVAKVDVDDRYRMPDAYDGDGVTAADRAKRMDLATARYADEAPVEASEQEQWESAQLAKATARVGARAGRERSANDGFELELGDQIAFVTDEVIAGTLGGGGGGEAGSKDGALARGAAPPPVQLTSAEATARERASLPIYPYRDELLAAVAQYQVLVIVGETGSGKTTQIPQYMHEGGYTAGGKKVGCTQPRRVAAMSVAKRVADELGCKLGHEVGYSIRFEDCTSERTVLKYMTDGMLLREFLSEPDLAAYSVMMLDEAHERTLHTDVLFGLLKDVARFRPELKLLISSATLDAAKFSDYFDGAPVFNIPGRRYPVDILYTQAPEADYMEAAVVTVLQIHLTQPAGDVLVFFTGQEEIEAAMEALAQRTRGFGTKLGELLVLPIYANLPSDMQAKIFEKTPPGARKVVLATNIAETSITIDNIVYVIDPGFVKMNSYNPRSGVESLIVTPCARSQANQRAGRSGRVAPGKCFRLYTKWAYLHELDDNVIPEIQRTNLGNVVLLLKSLGINDLLHFDFMDPPPAETLIRALEQLYALGALNDKGELTKLGRQMAEFPLDPQMAKALIAAGRYHVADCALAVCAMLSIGNSVFYRPKDKAVHADNARIAFNRPHGDHPTMLHVYRAWAECGYGTQWCYDNFIQVRSMKRARDVHEQLAKLCERAEIELAPAEAADPDGLRKAILSGYFYNTAKLQGSGDYRTVKNPQTVHVHPSSALAKDPPRWVVFHELVFTTKEYMRTITEIRPEWLVEIAPHYYQARDIDVMVGKKLPKGAGLSAQPMPGGAAGR</sequence>
<feature type="compositionally biased region" description="Low complexity" evidence="11">
    <location>
        <begin position="155"/>
        <end position="166"/>
    </location>
</feature>
<gene>
    <name evidence="14" type="ORF">KFE25_008276</name>
</gene>
<evidence type="ECO:0000256" key="1">
    <source>
        <dbReference type="ARBA" id="ARBA00004123"/>
    </source>
</evidence>
<dbReference type="GO" id="GO:0071006">
    <property type="term" value="C:U2-type catalytic step 1 spliceosome"/>
    <property type="evidence" value="ECO:0007669"/>
    <property type="project" value="UniProtKB-ARBA"/>
</dbReference>
<feature type="region of interest" description="Disordered" evidence="11">
    <location>
        <begin position="116"/>
        <end position="203"/>
    </location>
</feature>
<dbReference type="CDD" id="cd18791">
    <property type="entry name" value="SF2_C_RHA"/>
    <property type="match status" value="1"/>
</dbReference>
<dbReference type="SMART" id="SM00847">
    <property type="entry name" value="HA2"/>
    <property type="match status" value="1"/>
</dbReference>
<dbReference type="GO" id="GO:0071013">
    <property type="term" value="C:catalytic step 2 spliceosome"/>
    <property type="evidence" value="ECO:0007669"/>
    <property type="project" value="TreeGrafter"/>
</dbReference>
<dbReference type="FunFam" id="3.40.50.300:FF:000007">
    <property type="entry name" value="Pre-mRNA-splicing factor ATP-dependent RNA helicase"/>
    <property type="match status" value="1"/>
</dbReference>
<comment type="subcellular location">
    <subcellularLocation>
        <location evidence="1">Nucleus</location>
    </subcellularLocation>
</comment>
<keyword evidence="9" id="KW-0539">Nucleus</keyword>
<evidence type="ECO:0000313" key="15">
    <source>
        <dbReference type="Proteomes" id="UP000751190"/>
    </source>
</evidence>
<dbReference type="Pfam" id="PF04408">
    <property type="entry name" value="WHD_HA2"/>
    <property type="match status" value="1"/>
</dbReference>
<dbReference type="InterPro" id="IPR027417">
    <property type="entry name" value="P-loop_NTPase"/>
</dbReference>
<dbReference type="GO" id="GO:0006397">
    <property type="term" value="P:mRNA processing"/>
    <property type="evidence" value="ECO:0007669"/>
    <property type="project" value="UniProtKB-KW"/>
</dbReference>
<dbReference type="Pfam" id="PF21010">
    <property type="entry name" value="HA2_C"/>
    <property type="match status" value="1"/>
</dbReference>
<evidence type="ECO:0000256" key="6">
    <source>
        <dbReference type="ARBA" id="ARBA00022806"/>
    </source>
</evidence>
<dbReference type="InterPro" id="IPR001650">
    <property type="entry name" value="Helicase_C-like"/>
</dbReference>
<evidence type="ECO:0000256" key="11">
    <source>
        <dbReference type="SAM" id="MobiDB-lite"/>
    </source>
</evidence>
<keyword evidence="5" id="KW-0378">Hydrolase</keyword>
<comment type="catalytic activity">
    <reaction evidence="10">
        <text>ATP + H2O = ADP + phosphate + H(+)</text>
        <dbReference type="Rhea" id="RHEA:13065"/>
        <dbReference type="ChEBI" id="CHEBI:15377"/>
        <dbReference type="ChEBI" id="CHEBI:15378"/>
        <dbReference type="ChEBI" id="CHEBI:30616"/>
        <dbReference type="ChEBI" id="CHEBI:43474"/>
        <dbReference type="ChEBI" id="CHEBI:456216"/>
        <dbReference type="EC" id="3.6.4.13"/>
    </reaction>
</comment>
<dbReference type="GO" id="GO:0003724">
    <property type="term" value="F:RNA helicase activity"/>
    <property type="evidence" value="ECO:0007669"/>
    <property type="project" value="UniProtKB-EC"/>
</dbReference>
<evidence type="ECO:0000256" key="2">
    <source>
        <dbReference type="ARBA" id="ARBA00012552"/>
    </source>
</evidence>
<keyword evidence="6" id="KW-0347">Helicase</keyword>
<reference evidence="14" key="1">
    <citation type="submission" date="2021-05" db="EMBL/GenBank/DDBJ databases">
        <title>The genome of the haptophyte Pavlova lutheri (Diacronema luteri, Pavlovales) - a model for lipid biosynthesis in eukaryotic algae.</title>
        <authorList>
            <person name="Hulatt C.J."/>
            <person name="Posewitz M.C."/>
        </authorList>
    </citation>
    <scope>NUCLEOTIDE SEQUENCE</scope>
    <source>
        <strain evidence="14">NIVA-4/92</strain>
    </source>
</reference>
<keyword evidence="15" id="KW-1185">Reference proteome</keyword>
<dbReference type="AlphaFoldDB" id="A0A8J6C9U5"/>
<dbReference type="InterPro" id="IPR048333">
    <property type="entry name" value="HA2_WH"/>
</dbReference>
<dbReference type="EMBL" id="JAGTXO010000007">
    <property type="protein sequence ID" value="KAG8466897.1"/>
    <property type="molecule type" value="Genomic_DNA"/>
</dbReference>
<dbReference type="Pfam" id="PF07717">
    <property type="entry name" value="OB_NTP_bind"/>
    <property type="match status" value="1"/>
</dbReference>
<dbReference type="GO" id="GO:0008380">
    <property type="term" value="P:RNA splicing"/>
    <property type="evidence" value="ECO:0007669"/>
    <property type="project" value="UniProtKB-KW"/>
</dbReference>
<accession>A0A8J6C9U5</accession>
<evidence type="ECO:0000256" key="10">
    <source>
        <dbReference type="ARBA" id="ARBA00047984"/>
    </source>
</evidence>
<dbReference type="OMA" id="PQWCRES"/>
<dbReference type="SMART" id="SM00490">
    <property type="entry name" value="HELICc"/>
    <property type="match status" value="1"/>
</dbReference>
<dbReference type="EC" id="3.6.4.13" evidence="2"/>
<dbReference type="Gene3D" id="3.40.50.300">
    <property type="entry name" value="P-loop containing nucleotide triphosphate hydrolases"/>
    <property type="match status" value="2"/>
</dbReference>
<evidence type="ECO:0000256" key="8">
    <source>
        <dbReference type="ARBA" id="ARBA00023187"/>
    </source>
</evidence>
<dbReference type="InterPro" id="IPR011709">
    <property type="entry name" value="DEAD-box_helicase_OB_fold"/>
</dbReference>
<dbReference type="PROSITE" id="PS51194">
    <property type="entry name" value="HELICASE_CTER"/>
    <property type="match status" value="1"/>
</dbReference>
<evidence type="ECO:0000256" key="3">
    <source>
        <dbReference type="ARBA" id="ARBA00022664"/>
    </source>
</evidence>
<dbReference type="SUPFAM" id="SSF52540">
    <property type="entry name" value="P-loop containing nucleoside triphosphate hydrolases"/>
    <property type="match status" value="1"/>
</dbReference>
<evidence type="ECO:0000256" key="7">
    <source>
        <dbReference type="ARBA" id="ARBA00022840"/>
    </source>
</evidence>
<evidence type="ECO:0000259" key="12">
    <source>
        <dbReference type="PROSITE" id="PS51192"/>
    </source>
</evidence>
<keyword evidence="7" id="KW-0067">ATP-binding</keyword>
<evidence type="ECO:0000256" key="5">
    <source>
        <dbReference type="ARBA" id="ARBA00022801"/>
    </source>
</evidence>
<evidence type="ECO:0000259" key="13">
    <source>
        <dbReference type="PROSITE" id="PS51194"/>
    </source>
</evidence>
<dbReference type="GO" id="GO:0005524">
    <property type="term" value="F:ATP binding"/>
    <property type="evidence" value="ECO:0007669"/>
    <property type="project" value="UniProtKB-KW"/>
</dbReference>
<dbReference type="PANTHER" id="PTHR18934:SF83">
    <property type="entry name" value="PRE-MRNA-SPLICING FACTOR ATP-DEPENDENT RNA HELICASE DHX16"/>
    <property type="match status" value="1"/>
</dbReference>
<evidence type="ECO:0000256" key="9">
    <source>
        <dbReference type="ARBA" id="ARBA00023242"/>
    </source>
</evidence>
<dbReference type="InterPro" id="IPR007502">
    <property type="entry name" value="Helicase-assoc_dom"/>
</dbReference>
<dbReference type="SMART" id="SM00487">
    <property type="entry name" value="DEXDc"/>
    <property type="match status" value="1"/>
</dbReference>
<keyword evidence="8" id="KW-0508">mRNA splicing</keyword>
<dbReference type="FunFam" id="3.40.50.300:FF:000726">
    <property type="entry name" value="Pre-mRNA-splicing factor ATP-dependent RNA helicase"/>
    <property type="match status" value="1"/>
</dbReference>
<feature type="compositionally biased region" description="Acidic residues" evidence="11">
    <location>
        <begin position="118"/>
        <end position="127"/>
    </location>
</feature>
<dbReference type="GO" id="GO:0016787">
    <property type="term" value="F:hydrolase activity"/>
    <property type="evidence" value="ECO:0007669"/>
    <property type="project" value="UniProtKB-KW"/>
</dbReference>
<dbReference type="InterPro" id="IPR014001">
    <property type="entry name" value="Helicase_ATP-bd"/>
</dbReference>
<keyword evidence="4" id="KW-0547">Nucleotide-binding</keyword>